<dbReference type="PANTHER" id="PTHR43140">
    <property type="entry name" value="TYPE-1 RESTRICTION ENZYME ECOKI SPECIFICITY PROTEIN"/>
    <property type="match status" value="1"/>
</dbReference>
<dbReference type="AlphaFoldDB" id="X1DAE0"/>
<dbReference type="InterPro" id="IPR051212">
    <property type="entry name" value="Type-I_RE_S_subunit"/>
</dbReference>
<keyword evidence="2" id="KW-0680">Restriction system</keyword>
<dbReference type="SUPFAM" id="SSF116734">
    <property type="entry name" value="DNA methylase specificity domain"/>
    <property type="match status" value="2"/>
</dbReference>
<gene>
    <name evidence="5" type="ORF">S01H4_53162</name>
</gene>
<evidence type="ECO:0000313" key="5">
    <source>
        <dbReference type="EMBL" id="GAH17222.1"/>
    </source>
</evidence>
<dbReference type="InterPro" id="IPR000055">
    <property type="entry name" value="Restrct_endonuc_typeI_TRD"/>
</dbReference>
<organism evidence="5">
    <name type="scientific">marine sediment metagenome</name>
    <dbReference type="NCBI Taxonomy" id="412755"/>
    <lineage>
        <taxon>unclassified sequences</taxon>
        <taxon>metagenomes</taxon>
        <taxon>ecological metagenomes</taxon>
    </lineage>
</organism>
<comment type="caution">
    <text evidence="5">The sequence shown here is derived from an EMBL/GenBank/DDBJ whole genome shotgun (WGS) entry which is preliminary data.</text>
</comment>
<name>X1DAE0_9ZZZZ</name>
<dbReference type="Pfam" id="PF01420">
    <property type="entry name" value="Methylase_S"/>
    <property type="match status" value="1"/>
</dbReference>
<evidence type="ECO:0000259" key="4">
    <source>
        <dbReference type="Pfam" id="PF01420"/>
    </source>
</evidence>
<reference evidence="5" key="1">
    <citation type="journal article" date="2014" name="Front. Microbiol.">
        <title>High frequency of phylogenetically diverse reductive dehalogenase-homologous genes in deep subseafloor sedimentary metagenomes.</title>
        <authorList>
            <person name="Kawai M."/>
            <person name="Futagami T."/>
            <person name="Toyoda A."/>
            <person name="Takaki Y."/>
            <person name="Nishi S."/>
            <person name="Hori S."/>
            <person name="Arai W."/>
            <person name="Tsubouchi T."/>
            <person name="Morono Y."/>
            <person name="Uchiyama I."/>
            <person name="Ito T."/>
            <person name="Fujiyama A."/>
            <person name="Inagaki F."/>
            <person name="Takami H."/>
        </authorList>
    </citation>
    <scope>NUCLEOTIDE SEQUENCE</scope>
    <source>
        <strain evidence="5">Expedition CK06-06</strain>
    </source>
</reference>
<feature type="domain" description="Type I restriction modification DNA specificity" evidence="4">
    <location>
        <begin position="3"/>
        <end position="77"/>
    </location>
</feature>
<dbReference type="GO" id="GO:0003677">
    <property type="term" value="F:DNA binding"/>
    <property type="evidence" value="ECO:0007669"/>
    <property type="project" value="UniProtKB-KW"/>
</dbReference>
<feature type="non-terminal residue" evidence="5">
    <location>
        <position position="1"/>
    </location>
</feature>
<keyword evidence="3" id="KW-0238">DNA-binding</keyword>
<dbReference type="Gene3D" id="3.90.220.20">
    <property type="entry name" value="DNA methylase specificity domains"/>
    <property type="match status" value="2"/>
</dbReference>
<accession>X1DAE0</accession>
<protein>
    <recommendedName>
        <fullName evidence="4">Type I restriction modification DNA specificity domain-containing protein</fullName>
    </recommendedName>
</protein>
<evidence type="ECO:0000256" key="1">
    <source>
        <dbReference type="ARBA" id="ARBA00010923"/>
    </source>
</evidence>
<dbReference type="InterPro" id="IPR044946">
    <property type="entry name" value="Restrct_endonuc_typeI_TRD_sf"/>
</dbReference>
<evidence type="ECO:0000256" key="2">
    <source>
        <dbReference type="ARBA" id="ARBA00022747"/>
    </source>
</evidence>
<proteinExistence type="inferred from homology"/>
<evidence type="ECO:0000256" key="3">
    <source>
        <dbReference type="ARBA" id="ARBA00023125"/>
    </source>
</evidence>
<dbReference type="EMBL" id="BART01030443">
    <property type="protein sequence ID" value="GAH17222.1"/>
    <property type="molecule type" value="Genomic_DNA"/>
</dbReference>
<comment type="similarity">
    <text evidence="1">Belongs to the type-I restriction system S methylase family.</text>
</comment>
<dbReference type="PANTHER" id="PTHR43140:SF1">
    <property type="entry name" value="TYPE I RESTRICTION ENZYME ECOKI SPECIFICITY SUBUNIT"/>
    <property type="match status" value="1"/>
</dbReference>
<feature type="non-terminal residue" evidence="5">
    <location>
        <position position="263"/>
    </location>
</feature>
<sequence>AVFASYLIRFRPLIDEHYLAYFLKSPSYWGSISEKSLGIAIPNVNASKLKQITIPIPPLPEQHHIVAKIEELFTKLDAGVKVLNKVKSQLKRYRQAVLKHAFEGKLTEEWREAHKGEIEPASVLLERIKKERKKKAGWEYKKLLPLDMSDLPELPKGWMWTILGEISESMKNGIYRPRKFYGDTGTACLRMYNIENGSIVWTDIKRMNLTSEEIEEYKLQPGDIIVNRVNSRELVGKAAVIPVGLETCVYESKNIRLRLYGEH</sequence>
<dbReference type="GO" id="GO:0009307">
    <property type="term" value="P:DNA restriction-modification system"/>
    <property type="evidence" value="ECO:0007669"/>
    <property type="project" value="UniProtKB-KW"/>
</dbReference>